<dbReference type="Gene3D" id="3.10.450.50">
    <property type="match status" value="1"/>
</dbReference>
<dbReference type="InterPro" id="IPR037401">
    <property type="entry name" value="SnoaL-like"/>
</dbReference>
<evidence type="ECO:0000313" key="3">
    <source>
        <dbReference type="Proteomes" id="UP000255467"/>
    </source>
</evidence>
<evidence type="ECO:0000313" key="2">
    <source>
        <dbReference type="EMBL" id="SUA79455.1"/>
    </source>
</evidence>
<protein>
    <submittedName>
        <fullName evidence="2">Bile acid 7-alpha dehydratase</fullName>
        <ecNumber evidence="2">4.2.1.106</ecNumber>
    </submittedName>
</protein>
<dbReference type="EC" id="4.2.1.106" evidence="2"/>
<dbReference type="AlphaFoldDB" id="A0A378YQH5"/>
<keyword evidence="2" id="KW-0456">Lyase</keyword>
<name>A0A378YQH5_9NOCA</name>
<gene>
    <name evidence="2" type="primary">baiE_2</name>
    <name evidence="2" type="ORF">NCTC1934_03797</name>
</gene>
<dbReference type="GO" id="GO:0033988">
    <property type="term" value="F:bile-acid 7alpha-dehydratase activity"/>
    <property type="evidence" value="ECO:0007669"/>
    <property type="project" value="UniProtKB-EC"/>
</dbReference>
<sequence>MDLEAVESIRSLKYRYLRSLDLKQWDEFADTFTPDATGDYGSPSGGMPLRFTGRDAIVDYMRSALSANIITVHVATHPEIEVDGETATGSWCLEDTVIVPEYRVLIRGAAYYRDRYRRDDGRWRIAHTGYERIFEATMSLDALPGFTLTANRWAPAESA</sequence>
<dbReference type="EMBL" id="UGRY01000002">
    <property type="protein sequence ID" value="SUA79455.1"/>
    <property type="molecule type" value="Genomic_DNA"/>
</dbReference>
<proteinExistence type="predicted"/>
<dbReference type="RefSeq" id="WP_039816008.1">
    <property type="nucleotide sequence ID" value="NZ_UGRY01000002.1"/>
</dbReference>
<keyword evidence="3" id="KW-1185">Reference proteome</keyword>
<dbReference type="Pfam" id="PF13577">
    <property type="entry name" value="SnoaL_4"/>
    <property type="match status" value="1"/>
</dbReference>
<dbReference type="SUPFAM" id="SSF54427">
    <property type="entry name" value="NTF2-like"/>
    <property type="match status" value="1"/>
</dbReference>
<evidence type="ECO:0000259" key="1">
    <source>
        <dbReference type="Pfam" id="PF13577"/>
    </source>
</evidence>
<accession>A0A378YQH5</accession>
<feature type="domain" description="SnoaL-like" evidence="1">
    <location>
        <begin position="2"/>
        <end position="127"/>
    </location>
</feature>
<dbReference type="STRING" id="1406858.GCA_000710895_03212"/>
<dbReference type="Proteomes" id="UP000255467">
    <property type="component" value="Unassembled WGS sequence"/>
</dbReference>
<dbReference type="OrthoDB" id="4941530at2"/>
<reference evidence="2 3" key="1">
    <citation type="submission" date="2018-06" db="EMBL/GenBank/DDBJ databases">
        <authorList>
            <consortium name="Pathogen Informatics"/>
            <person name="Doyle S."/>
        </authorList>
    </citation>
    <scope>NUCLEOTIDE SEQUENCE [LARGE SCALE GENOMIC DNA]</scope>
    <source>
        <strain evidence="2 3">NCTC1934</strain>
    </source>
</reference>
<dbReference type="InterPro" id="IPR032710">
    <property type="entry name" value="NTF2-like_dom_sf"/>
</dbReference>
<organism evidence="2 3">
    <name type="scientific">Nocardia otitidiscaviarum</name>
    <dbReference type="NCBI Taxonomy" id="1823"/>
    <lineage>
        <taxon>Bacteria</taxon>
        <taxon>Bacillati</taxon>
        <taxon>Actinomycetota</taxon>
        <taxon>Actinomycetes</taxon>
        <taxon>Mycobacteriales</taxon>
        <taxon>Nocardiaceae</taxon>
        <taxon>Nocardia</taxon>
    </lineage>
</organism>